<feature type="domain" description="Outer membrane lipoprotein BamD-like" evidence="5">
    <location>
        <begin position="32"/>
        <end position="204"/>
    </location>
</feature>
<dbReference type="NCBIfam" id="TIGR03302">
    <property type="entry name" value="OM_YfiO"/>
    <property type="match status" value="1"/>
</dbReference>
<keyword evidence="1 4" id="KW-0732">Signal</keyword>
<dbReference type="Pfam" id="PF13525">
    <property type="entry name" value="YfiO"/>
    <property type="match status" value="1"/>
</dbReference>
<dbReference type="SUPFAM" id="SSF48452">
    <property type="entry name" value="TPR-like"/>
    <property type="match status" value="1"/>
</dbReference>
<gene>
    <name evidence="6" type="primary">bamD</name>
    <name evidence="6" type="ORF">ENG67_00625</name>
</gene>
<evidence type="ECO:0000256" key="3">
    <source>
        <dbReference type="ARBA" id="ARBA00023237"/>
    </source>
</evidence>
<feature type="chain" id="PRO_5027825083" evidence="4">
    <location>
        <begin position="22"/>
        <end position="252"/>
    </location>
</feature>
<organism evidence="6">
    <name type="scientific">candidate division WOR-3 bacterium</name>
    <dbReference type="NCBI Taxonomy" id="2052148"/>
    <lineage>
        <taxon>Bacteria</taxon>
        <taxon>Bacteria division WOR-3</taxon>
    </lineage>
</organism>
<evidence type="ECO:0000256" key="4">
    <source>
        <dbReference type="SAM" id="SignalP"/>
    </source>
</evidence>
<keyword evidence="2" id="KW-0472">Membrane</keyword>
<protein>
    <submittedName>
        <fullName evidence="6">Outer membrane protein assembly factor BamD</fullName>
    </submittedName>
</protein>
<dbReference type="PANTHER" id="PTHR37423:SF6">
    <property type="entry name" value="CELL DIVISION COORDINATOR CPOB"/>
    <property type="match status" value="1"/>
</dbReference>
<dbReference type="InterPro" id="IPR039565">
    <property type="entry name" value="BamD-like"/>
</dbReference>
<name>A0A7C0XC35_UNCW3</name>
<dbReference type="PANTHER" id="PTHR37423">
    <property type="entry name" value="SOLUBLE LYTIC MUREIN TRANSGLYCOSYLASE-RELATED"/>
    <property type="match status" value="1"/>
</dbReference>
<dbReference type="EMBL" id="DRBW01000023">
    <property type="protein sequence ID" value="HDM89697.1"/>
    <property type="molecule type" value="Genomic_DNA"/>
</dbReference>
<comment type="caution">
    <text evidence="6">The sequence shown here is derived from an EMBL/GenBank/DDBJ whole genome shotgun (WGS) entry which is preliminary data.</text>
</comment>
<dbReference type="AlphaFoldDB" id="A0A7C0XC35"/>
<reference evidence="6" key="1">
    <citation type="journal article" date="2020" name="mSystems">
        <title>Genome- and Community-Level Interaction Insights into Carbon Utilization and Element Cycling Functions of Hydrothermarchaeota in Hydrothermal Sediment.</title>
        <authorList>
            <person name="Zhou Z."/>
            <person name="Liu Y."/>
            <person name="Xu W."/>
            <person name="Pan J."/>
            <person name="Luo Z.H."/>
            <person name="Li M."/>
        </authorList>
    </citation>
    <scope>NUCLEOTIDE SEQUENCE [LARGE SCALE GENOMIC DNA]</scope>
    <source>
        <strain evidence="6">HyVt-237</strain>
    </source>
</reference>
<evidence type="ECO:0000259" key="5">
    <source>
        <dbReference type="Pfam" id="PF13525"/>
    </source>
</evidence>
<dbReference type="Gene3D" id="1.25.40.10">
    <property type="entry name" value="Tetratricopeptide repeat domain"/>
    <property type="match status" value="1"/>
</dbReference>
<evidence type="ECO:0000256" key="1">
    <source>
        <dbReference type="ARBA" id="ARBA00022729"/>
    </source>
</evidence>
<keyword evidence="3" id="KW-0998">Cell outer membrane</keyword>
<dbReference type="PROSITE" id="PS51257">
    <property type="entry name" value="PROKAR_LIPOPROTEIN"/>
    <property type="match status" value="1"/>
</dbReference>
<proteinExistence type="predicted"/>
<feature type="signal peptide" evidence="4">
    <location>
        <begin position="1"/>
        <end position="21"/>
    </location>
</feature>
<sequence>MGKFSLSILFIVLALISCAKKAERGNLSGPASYFEYAKNLYDRGKYEKAKEAFEGFLFRYPTSIYADDAQFFLAECHLLTGDYDGAISEFRFFLRSFPGSEYRRRAYLDLARAYLMKSKDPELDQSDTQKAIEILRDFLSRYQSGEETDEARDLLKRAKERLAAKTLRAAKLYEVLGKYGSARIYLDYLFANYPGTKSAQEGKLLLARVEYLEGERDSAIALLDSIIADPDISPDIAERASSMRKKILKGNR</sequence>
<dbReference type="Proteomes" id="UP000885931">
    <property type="component" value="Unassembled WGS sequence"/>
</dbReference>
<dbReference type="InterPro" id="IPR011990">
    <property type="entry name" value="TPR-like_helical_dom_sf"/>
</dbReference>
<evidence type="ECO:0000313" key="6">
    <source>
        <dbReference type="EMBL" id="HDM89697.1"/>
    </source>
</evidence>
<dbReference type="InterPro" id="IPR017689">
    <property type="entry name" value="BamD"/>
</dbReference>
<evidence type="ECO:0000256" key="2">
    <source>
        <dbReference type="ARBA" id="ARBA00023136"/>
    </source>
</evidence>
<accession>A0A7C0XC35</accession>